<comment type="caution">
    <text evidence="9">The sequence shown here is derived from an EMBL/GenBank/DDBJ whole genome shotgun (WGS) entry which is preliminary data.</text>
</comment>
<name>A0A9D1HMD6_9FIRM</name>
<dbReference type="GO" id="GO:0000034">
    <property type="term" value="F:adenine deaminase activity"/>
    <property type="evidence" value="ECO:0007669"/>
    <property type="project" value="UniProtKB-UniRule"/>
</dbReference>
<dbReference type="Pfam" id="PF01979">
    <property type="entry name" value="Amidohydro_1"/>
    <property type="match status" value="1"/>
</dbReference>
<dbReference type="Gene3D" id="3.20.20.140">
    <property type="entry name" value="Metal-dependent hydrolases"/>
    <property type="match status" value="1"/>
</dbReference>
<dbReference type="PANTHER" id="PTHR11113:SF2">
    <property type="entry name" value="ADENINE DEAMINASE"/>
    <property type="match status" value="1"/>
</dbReference>
<proteinExistence type="inferred from homology"/>
<evidence type="ECO:0000256" key="1">
    <source>
        <dbReference type="ARBA" id="ARBA00006773"/>
    </source>
</evidence>
<dbReference type="InterPro" id="IPR006679">
    <property type="entry name" value="Adenine_deam"/>
</dbReference>
<protein>
    <recommendedName>
        <fullName evidence="2 6">Adenine deaminase</fullName>
        <shortName evidence="6">Adenase</shortName>
        <shortName evidence="6">Adenine aminase</shortName>
        <ecNumber evidence="2 6">3.5.4.2</ecNumber>
    </recommendedName>
</protein>
<gene>
    <name evidence="6" type="primary">ade</name>
    <name evidence="9" type="ORF">IAD15_03175</name>
</gene>
<reference evidence="9" key="1">
    <citation type="submission" date="2020-10" db="EMBL/GenBank/DDBJ databases">
        <authorList>
            <person name="Gilroy R."/>
        </authorList>
    </citation>
    <scope>NUCLEOTIDE SEQUENCE</scope>
    <source>
        <strain evidence="9">CHK195-11698</strain>
    </source>
</reference>
<dbReference type="AlphaFoldDB" id="A0A9D1HMD6"/>
<feature type="domain" description="Adenine deaminase C-terminal" evidence="8">
    <location>
        <begin position="394"/>
        <end position="558"/>
    </location>
</feature>
<feature type="domain" description="Amidohydrolase-related" evidence="7">
    <location>
        <begin position="61"/>
        <end position="342"/>
    </location>
</feature>
<dbReference type="GO" id="GO:0006146">
    <property type="term" value="P:adenine catabolic process"/>
    <property type="evidence" value="ECO:0007669"/>
    <property type="project" value="InterPro"/>
</dbReference>
<dbReference type="SUPFAM" id="SSF51556">
    <property type="entry name" value="Metallo-dependent hydrolases"/>
    <property type="match status" value="1"/>
</dbReference>
<evidence type="ECO:0000259" key="7">
    <source>
        <dbReference type="Pfam" id="PF01979"/>
    </source>
</evidence>
<evidence type="ECO:0000256" key="4">
    <source>
        <dbReference type="ARBA" id="ARBA00023211"/>
    </source>
</evidence>
<keyword evidence="4 6" id="KW-0464">Manganese</keyword>
<sequence>MESNLKWLRSCDLLIQNAYVFESALCRFVQKDVAVKDGLIVDVDKALALDSQKTLDGSGKYLIPGLVDIHMHIESSMTWPGAFYKQALRWGTTTLVADPHEIANVAGLEGIHEMISNALSLDIFFGIPSSVPSTREDLETTGGILDEGEVSELLKDPHMRCLGEVMNFNDLKQEDSKTRRLIQLCKQMRPDFLIEGHCPKLTGQDLSIYLAAGVDADHTHQTPASILEKAAKGMFLEIQDKSVTLENVQTLVTHALYDHFCFVTDDCMADKLYAKGHLNEVVKKAMAYGMPQTQAIYCATYTPARRMHLDDRGMIAPGKKADLVLLRDIASWQIEAVFKDGKPIASYPIPEASFSLSLYHSIHLDPLTEEIFQLHGYQGKAVQANVMVIEPHSTFTHRVIESIPIINGQIAYEKVGLNLVMVFERYGKNGQHAFGFVRNALQSSAALATSWAHDHHNLMVMGNDAKKMCKIANQVIACQGGYGIVDDHGQAMVHLPVGGIISDGPLAVTASELEEVTRRMRQAGYVHDHPIMSFATLSLPVSPELKITDAGLIDCRRQQIIPCIERVLTDEDND</sequence>
<keyword evidence="3 6" id="KW-0378">Hydrolase</keyword>
<dbReference type="SUPFAM" id="SSF51338">
    <property type="entry name" value="Composite domain of metallo-dependent hydrolases"/>
    <property type="match status" value="1"/>
</dbReference>
<dbReference type="EMBL" id="DVMJ01000022">
    <property type="protein sequence ID" value="HIU13053.1"/>
    <property type="molecule type" value="Genomic_DNA"/>
</dbReference>
<evidence type="ECO:0000259" key="8">
    <source>
        <dbReference type="Pfam" id="PF13382"/>
    </source>
</evidence>
<evidence type="ECO:0000256" key="6">
    <source>
        <dbReference type="HAMAP-Rule" id="MF_01518"/>
    </source>
</evidence>
<dbReference type="EC" id="3.5.4.2" evidence="2 6"/>
<evidence type="ECO:0000256" key="3">
    <source>
        <dbReference type="ARBA" id="ARBA00022801"/>
    </source>
</evidence>
<comment type="cofactor">
    <cofactor evidence="6">
        <name>Mn(2+)</name>
        <dbReference type="ChEBI" id="CHEBI:29035"/>
    </cofactor>
</comment>
<evidence type="ECO:0000256" key="5">
    <source>
        <dbReference type="ARBA" id="ARBA00047720"/>
    </source>
</evidence>
<dbReference type="Gene3D" id="2.30.40.10">
    <property type="entry name" value="Urease, subunit C, domain 1"/>
    <property type="match status" value="1"/>
</dbReference>
<reference evidence="9" key="2">
    <citation type="journal article" date="2021" name="PeerJ">
        <title>Extensive microbial diversity within the chicken gut microbiome revealed by metagenomics and culture.</title>
        <authorList>
            <person name="Gilroy R."/>
            <person name="Ravi A."/>
            <person name="Getino M."/>
            <person name="Pursley I."/>
            <person name="Horton D.L."/>
            <person name="Alikhan N.F."/>
            <person name="Baker D."/>
            <person name="Gharbi K."/>
            <person name="Hall N."/>
            <person name="Watson M."/>
            <person name="Adriaenssens E.M."/>
            <person name="Foster-Nyarko E."/>
            <person name="Jarju S."/>
            <person name="Secka A."/>
            <person name="Antonio M."/>
            <person name="Oren A."/>
            <person name="Chaudhuri R.R."/>
            <person name="La Ragione R."/>
            <person name="Hildebrand F."/>
            <person name="Pallen M.J."/>
        </authorList>
    </citation>
    <scope>NUCLEOTIDE SEQUENCE</scope>
    <source>
        <strain evidence="9">CHK195-11698</strain>
    </source>
</reference>
<evidence type="ECO:0000313" key="9">
    <source>
        <dbReference type="EMBL" id="HIU13053.1"/>
    </source>
</evidence>
<dbReference type="HAMAP" id="MF_01518">
    <property type="entry name" value="Adenine_deamin"/>
    <property type="match status" value="1"/>
</dbReference>
<dbReference type="InterPro" id="IPR006680">
    <property type="entry name" value="Amidohydro-rel"/>
</dbReference>
<evidence type="ECO:0000256" key="2">
    <source>
        <dbReference type="ARBA" id="ARBA00012782"/>
    </source>
</evidence>
<accession>A0A9D1HMD6</accession>
<comment type="similarity">
    <text evidence="1 6">Belongs to the metallo-dependent hydrolases superfamily. Adenine deaminase family.</text>
</comment>
<evidence type="ECO:0000313" key="10">
    <source>
        <dbReference type="Proteomes" id="UP000824175"/>
    </source>
</evidence>
<dbReference type="InterPro" id="IPR011059">
    <property type="entry name" value="Metal-dep_hydrolase_composite"/>
</dbReference>
<dbReference type="InterPro" id="IPR032466">
    <property type="entry name" value="Metal_Hydrolase"/>
</dbReference>
<organism evidence="9 10">
    <name type="scientific">Candidatus Fimiplasma intestinipullorum</name>
    <dbReference type="NCBI Taxonomy" id="2840825"/>
    <lineage>
        <taxon>Bacteria</taxon>
        <taxon>Bacillati</taxon>
        <taxon>Bacillota</taxon>
        <taxon>Clostridia</taxon>
        <taxon>Eubacteriales</taxon>
        <taxon>Candidatus Fimiplasma</taxon>
    </lineage>
</organism>
<dbReference type="InterPro" id="IPR026912">
    <property type="entry name" value="Adenine_deam_C"/>
</dbReference>
<dbReference type="Pfam" id="PF13382">
    <property type="entry name" value="Adenine_deam_C"/>
    <property type="match status" value="1"/>
</dbReference>
<dbReference type="Proteomes" id="UP000824175">
    <property type="component" value="Unassembled WGS sequence"/>
</dbReference>
<comment type="catalytic activity">
    <reaction evidence="5 6">
        <text>adenine + H2O + H(+) = hypoxanthine + NH4(+)</text>
        <dbReference type="Rhea" id="RHEA:23688"/>
        <dbReference type="ChEBI" id="CHEBI:15377"/>
        <dbReference type="ChEBI" id="CHEBI:15378"/>
        <dbReference type="ChEBI" id="CHEBI:16708"/>
        <dbReference type="ChEBI" id="CHEBI:17368"/>
        <dbReference type="ChEBI" id="CHEBI:28938"/>
        <dbReference type="EC" id="3.5.4.2"/>
    </reaction>
</comment>
<dbReference type="PANTHER" id="PTHR11113">
    <property type="entry name" value="N-ACETYLGLUCOSAMINE-6-PHOSPHATE DEACETYLASE"/>
    <property type="match status" value="1"/>
</dbReference>